<dbReference type="Proteomes" id="UP000613266">
    <property type="component" value="Unassembled WGS sequence"/>
</dbReference>
<dbReference type="InterPro" id="IPR022134">
    <property type="entry name" value="DUF3667"/>
</dbReference>
<comment type="caution">
    <text evidence="3">The sequence shown here is derived from an EMBL/GenBank/DDBJ whole genome shotgun (WGS) entry which is preliminary data.</text>
</comment>
<keyword evidence="2" id="KW-0812">Transmembrane</keyword>
<keyword evidence="2" id="KW-0472">Membrane</keyword>
<feature type="transmembrane region" description="Helical" evidence="2">
    <location>
        <begin position="265"/>
        <end position="283"/>
    </location>
</feature>
<feature type="transmembrane region" description="Helical" evidence="2">
    <location>
        <begin position="82"/>
        <end position="100"/>
    </location>
</feature>
<sequence>MSEANTSCANCGHRLHPWDKFCSQCGQDTLDHPPSLWEFVHEFLLHYVAFEGKLWKSLWALLAKPGFLTAEYLAGRKQRYVLPLRLILTLGLVFFLVLKIEPSDDLLVLDGDRPATAASEPAADNDAEATGRGPESLDPVAKAKAEYARQRASDAKANESQGGNGKGDDASLSELTKAMPGPVARAMERSQARFKADPKAESRRLGARMLALAPYAVLCSLPFYAGLLALLYRNRRQPFGAHFVFAMHLHAAWYGVLLLAQLPHWTAVTFAVLWGNAYPVLALKRVYDGAWWKTLLRATLLCFLHLLLLMLGFVLLALVGALT</sequence>
<feature type="transmembrane region" description="Helical" evidence="2">
    <location>
        <begin position="212"/>
        <end position="232"/>
    </location>
</feature>
<accession>A0A931J5S3</accession>
<protein>
    <submittedName>
        <fullName evidence="3">DUF3667 domain-containing protein</fullName>
    </submittedName>
</protein>
<organism evidence="3 4">
    <name type="scientific">Inhella proteolytica</name>
    <dbReference type="NCBI Taxonomy" id="2795029"/>
    <lineage>
        <taxon>Bacteria</taxon>
        <taxon>Pseudomonadati</taxon>
        <taxon>Pseudomonadota</taxon>
        <taxon>Betaproteobacteria</taxon>
        <taxon>Burkholderiales</taxon>
        <taxon>Sphaerotilaceae</taxon>
        <taxon>Inhella</taxon>
    </lineage>
</organism>
<feature type="transmembrane region" description="Helical" evidence="2">
    <location>
        <begin position="295"/>
        <end position="322"/>
    </location>
</feature>
<evidence type="ECO:0000256" key="2">
    <source>
        <dbReference type="SAM" id="Phobius"/>
    </source>
</evidence>
<feature type="transmembrane region" description="Helical" evidence="2">
    <location>
        <begin position="239"/>
        <end position="259"/>
    </location>
</feature>
<dbReference type="AlphaFoldDB" id="A0A931J5S3"/>
<feature type="compositionally biased region" description="Basic and acidic residues" evidence="1">
    <location>
        <begin position="141"/>
        <end position="157"/>
    </location>
</feature>
<dbReference type="Pfam" id="PF12412">
    <property type="entry name" value="DUF3667"/>
    <property type="match status" value="1"/>
</dbReference>
<evidence type="ECO:0000313" key="3">
    <source>
        <dbReference type="EMBL" id="MBH9578054.1"/>
    </source>
</evidence>
<evidence type="ECO:0000313" key="4">
    <source>
        <dbReference type="Proteomes" id="UP000613266"/>
    </source>
</evidence>
<gene>
    <name evidence="3" type="ORF">I7X39_14200</name>
</gene>
<name>A0A931J5S3_9BURK</name>
<feature type="region of interest" description="Disordered" evidence="1">
    <location>
        <begin position="117"/>
        <end position="174"/>
    </location>
</feature>
<dbReference type="RefSeq" id="WP_198111822.1">
    <property type="nucleotide sequence ID" value="NZ_JAEDAK010000009.1"/>
</dbReference>
<keyword evidence="2" id="KW-1133">Transmembrane helix</keyword>
<reference evidence="3" key="1">
    <citation type="submission" date="2020-12" db="EMBL/GenBank/DDBJ databases">
        <title>The genome sequence of Inhella sp. 1Y17.</title>
        <authorList>
            <person name="Liu Y."/>
        </authorList>
    </citation>
    <scope>NUCLEOTIDE SEQUENCE</scope>
    <source>
        <strain evidence="3">1Y17</strain>
    </source>
</reference>
<dbReference type="EMBL" id="JAEDAK010000009">
    <property type="protein sequence ID" value="MBH9578054.1"/>
    <property type="molecule type" value="Genomic_DNA"/>
</dbReference>
<evidence type="ECO:0000256" key="1">
    <source>
        <dbReference type="SAM" id="MobiDB-lite"/>
    </source>
</evidence>
<proteinExistence type="predicted"/>
<keyword evidence="4" id="KW-1185">Reference proteome</keyword>